<dbReference type="InterPro" id="IPR056924">
    <property type="entry name" value="SH3_Tf2-1"/>
</dbReference>
<gene>
    <name evidence="4" type="ORF">CEUSTIGMA_g13722.t1</name>
</gene>
<feature type="compositionally biased region" description="Basic and acidic residues" evidence="2">
    <location>
        <begin position="862"/>
        <end position="878"/>
    </location>
</feature>
<sequence>MKIEKQRFPVIQSREAAMASIRTAVPTASGDVSQQHGAQPSFLRQFPTDSYVNNSELRRRDEGDEGFGEVYSGTKSPSTGSKRVYEEGCSTEGGSESKGISHSKSQPASGSKAAKHAAAAAFAGQETLNQHLTYLEFWTQASVQAQQNEGDAKDAKPYTTLLDSILELMASSDGTKLTPWYAKPMLLAMVRNIGTLNLNTLGSGNELLKRLVEKAVHQGDLEGADIAAKEWLSNVPYEKLHRIRAMAELQIERTEGPLQLLQGVANALRESTQDIASRVDSLKSCVMVPTHKQLAVANAVKEGYKKDPYSRVGTMYEAVVDIVHPITSLQNELPLAKLPAGPDVGSDDPMEEDGESTADPSTVSIMHSDPSAYMQEGLGLILERLHIDGGIFSGQSECQDLETLTALNESELKPGAVYRVKKGSMEGFLYFGKEVMRCEQELEAPQQEDSPSVVEHKVTSIMDLIKLRHQAKTGYSDSDVDYSQPKEGTGDDSSGDNSFDDSSDHESDGSDHGIEIDEIEDEMRKDLNSWYTFSFPKTFSEDIEARNTVMTEVLDTVQKLAAQDHVLAWRPGAAYKLYLNAALKAAVVSGDGLAYGKVLLTGENEDGSPCLSNEDIAAERLVVQLYLVPRLGDSTTTTTSAYVGGKIYKSELIPVPLKALAAWDAKMHSCSRDSYFMEMDKQLLLWLCRIRDAKSMPLLDISKGTTGQLYTFAENHPGTPLDGVSDGVRDALVIDTTVLAGPLEDLKTAGEKGSCFYLVVLHNWLSGTQQNVMAIAELCNENFTAGPLLDGDKKKMAKKTLDQLEKQYLPMGRFNTATEGLFVHQAFVFGKFCSFKHMTSEQLAALKSKYSAFGLSEMIEAGEDRSSSGDEARARDETGTPNPTTQELLGDEGHHIVDERGDIAGSGDIAGTSGRISGLQLQKTDGQTENANRTVEDMIRAYVSPYHDDWDEHLTSCEFAYNDSEHASHRFTPFYLAHGHHPRVPLTMLVPRDTESTSEPAHAFVKRVRRERERAIEALKQAQDRMARNANKHRREHTFQVDDKVWLAASHVRLPHALTAKRKLQPRYYGPFRVTKVVSDVAYKLELPPHFKIHPVIHISHLKANQDGSQDFPSRPEYKSPPPAIIVGEGETAEEYFSVGAIRNHKYVGTGRNRQRKFWIQWEGYGEQDNTWKSERDLRIDMEDHLVDSLISDYVQRTGAKFE</sequence>
<reference evidence="4 5" key="1">
    <citation type="submission" date="2017-08" db="EMBL/GenBank/DDBJ databases">
        <title>Acidophilic green algal genome provides insights into adaptation to an acidic environment.</title>
        <authorList>
            <person name="Hirooka S."/>
            <person name="Hirose Y."/>
            <person name="Kanesaki Y."/>
            <person name="Higuchi S."/>
            <person name="Fujiwara T."/>
            <person name="Onuma R."/>
            <person name="Era A."/>
            <person name="Ohbayashi R."/>
            <person name="Uzuka A."/>
            <person name="Nozaki H."/>
            <person name="Yoshikawa H."/>
            <person name="Miyagishima S.Y."/>
        </authorList>
    </citation>
    <scope>NUCLEOTIDE SEQUENCE [LARGE SCALE GENOMIC DNA]</scope>
    <source>
        <strain evidence="4 5">NIES-2499</strain>
    </source>
</reference>
<keyword evidence="1" id="KW-0175">Coiled coil</keyword>
<feature type="domain" description="Chromo" evidence="3">
    <location>
        <begin position="1131"/>
        <end position="1203"/>
    </location>
</feature>
<keyword evidence="5" id="KW-1185">Reference proteome</keyword>
<dbReference type="EMBL" id="BEGY01000267">
    <property type="protein sequence ID" value="GAX86310.1"/>
    <property type="molecule type" value="Genomic_DNA"/>
</dbReference>
<name>A0A250XU30_9CHLO</name>
<evidence type="ECO:0000256" key="2">
    <source>
        <dbReference type="SAM" id="MobiDB-lite"/>
    </source>
</evidence>
<feature type="region of interest" description="Disordered" evidence="2">
    <location>
        <begin position="27"/>
        <end position="111"/>
    </location>
</feature>
<evidence type="ECO:0000313" key="5">
    <source>
        <dbReference type="Proteomes" id="UP000232323"/>
    </source>
</evidence>
<feature type="region of interest" description="Disordered" evidence="2">
    <location>
        <begin position="475"/>
        <end position="512"/>
    </location>
</feature>
<dbReference type="InterPro" id="IPR000953">
    <property type="entry name" value="Chromo/chromo_shadow_dom"/>
</dbReference>
<dbReference type="CDD" id="cd00024">
    <property type="entry name" value="CD_CSD"/>
    <property type="match status" value="1"/>
</dbReference>
<evidence type="ECO:0000313" key="4">
    <source>
        <dbReference type="EMBL" id="GAX86310.1"/>
    </source>
</evidence>
<dbReference type="Gene3D" id="3.30.420.10">
    <property type="entry name" value="Ribonuclease H-like superfamily/Ribonuclease H"/>
    <property type="match status" value="1"/>
</dbReference>
<dbReference type="GO" id="GO:0003676">
    <property type="term" value="F:nucleic acid binding"/>
    <property type="evidence" value="ECO:0007669"/>
    <property type="project" value="InterPro"/>
</dbReference>
<dbReference type="InterPro" id="IPR050951">
    <property type="entry name" value="Retrovirus_Pol_polyprotein"/>
</dbReference>
<dbReference type="InterPro" id="IPR012337">
    <property type="entry name" value="RNaseH-like_sf"/>
</dbReference>
<feature type="compositionally biased region" description="Basic and acidic residues" evidence="2">
    <location>
        <begin position="502"/>
        <end position="512"/>
    </location>
</feature>
<evidence type="ECO:0000259" key="3">
    <source>
        <dbReference type="PROSITE" id="PS50013"/>
    </source>
</evidence>
<feature type="compositionally biased region" description="Acidic residues" evidence="2">
    <location>
        <begin position="345"/>
        <end position="356"/>
    </location>
</feature>
<dbReference type="Pfam" id="PF24626">
    <property type="entry name" value="SH3_Tf2-1"/>
    <property type="match status" value="1"/>
</dbReference>
<dbReference type="SUPFAM" id="SSF53098">
    <property type="entry name" value="Ribonuclease H-like"/>
    <property type="match status" value="1"/>
</dbReference>
<evidence type="ECO:0000256" key="1">
    <source>
        <dbReference type="SAM" id="Coils"/>
    </source>
</evidence>
<dbReference type="Gene3D" id="2.40.50.40">
    <property type="match status" value="1"/>
</dbReference>
<comment type="caution">
    <text evidence="4">The sequence shown here is derived from an EMBL/GenBank/DDBJ whole genome shotgun (WGS) entry which is preliminary data.</text>
</comment>
<feature type="region of interest" description="Disordered" evidence="2">
    <location>
        <begin position="861"/>
        <end position="892"/>
    </location>
</feature>
<dbReference type="InterPro" id="IPR016197">
    <property type="entry name" value="Chromo-like_dom_sf"/>
</dbReference>
<dbReference type="PANTHER" id="PTHR37984:SF5">
    <property type="entry name" value="PROTEIN NYNRIN-LIKE"/>
    <property type="match status" value="1"/>
</dbReference>
<proteinExistence type="predicted"/>
<feature type="coiled-coil region" evidence="1">
    <location>
        <begin position="1005"/>
        <end position="1036"/>
    </location>
</feature>
<feature type="region of interest" description="Disordered" evidence="2">
    <location>
        <begin position="338"/>
        <end position="362"/>
    </location>
</feature>
<dbReference type="SUPFAM" id="SSF54160">
    <property type="entry name" value="Chromo domain-like"/>
    <property type="match status" value="1"/>
</dbReference>
<feature type="compositionally biased region" description="Low complexity" evidence="2">
    <location>
        <begin position="87"/>
        <end position="98"/>
    </location>
</feature>
<organism evidence="4 5">
    <name type="scientific">Chlamydomonas eustigma</name>
    <dbReference type="NCBI Taxonomy" id="1157962"/>
    <lineage>
        <taxon>Eukaryota</taxon>
        <taxon>Viridiplantae</taxon>
        <taxon>Chlorophyta</taxon>
        <taxon>core chlorophytes</taxon>
        <taxon>Chlorophyceae</taxon>
        <taxon>CS clade</taxon>
        <taxon>Chlamydomonadales</taxon>
        <taxon>Chlamydomonadaceae</taxon>
        <taxon>Chlamydomonas</taxon>
    </lineage>
</organism>
<dbReference type="STRING" id="1157962.A0A250XU30"/>
<accession>A0A250XU30</accession>
<dbReference type="AlphaFoldDB" id="A0A250XU30"/>
<dbReference type="PANTHER" id="PTHR37984">
    <property type="entry name" value="PROTEIN CBG26694"/>
    <property type="match status" value="1"/>
</dbReference>
<dbReference type="OrthoDB" id="538476at2759"/>
<protein>
    <recommendedName>
        <fullName evidence="3">Chromo domain-containing protein</fullName>
    </recommendedName>
</protein>
<dbReference type="InterPro" id="IPR036397">
    <property type="entry name" value="RNaseH_sf"/>
</dbReference>
<dbReference type="PROSITE" id="PS50013">
    <property type="entry name" value="CHROMO_2"/>
    <property type="match status" value="1"/>
</dbReference>
<dbReference type="Proteomes" id="UP000232323">
    <property type="component" value="Unassembled WGS sequence"/>
</dbReference>